<dbReference type="Pfam" id="PF09704">
    <property type="entry name" value="Cas_Cas5d"/>
    <property type="match status" value="1"/>
</dbReference>
<dbReference type="GO" id="GO:0004519">
    <property type="term" value="F:endonuclease activity"/>
    <property type="evidence" value="ECO:0007669"/>
    <property type="project" value="InterPro"/>
</dbReference>
<dbReference type="NCBIfam" id="TIGR02593">
    <property type="entry name" value="CRISPR_cas5"/>
    <property type="match status" value="1"/>
</dbReference>
<keyword evidence="1" id="KW-0051">Antiviral defense</keyword>
<evidence type="ECO:0000313" key="3">
    <source>
        <dbReference type="Proteomes" id="UP001210809"/>
    </source>
</evidence>
<dbReference type="CDD" id="cd09651">
    <property type="entry name" value="Cas5_I-C"/>
    <property type="match status" value="1"/>
</dbReference>
<gene>
    <name evidence="2" type="primary">cas5c</name>
    <name evidence="2" type="ORF">PNE09_01055</name>
</gene>
<name>A0AAW6CXH7_9FIRM</name>
<reference evidence="2" key="1">
    <citation type="submission" date="2023-01" db="EMBL/GenBank/DDBJ databases">
        <title>Human gut microbiome strain richness.</title>
        <authorList>
            <person name="Chen-Liaw A."/>
        </authorList>
    </citation>
    <scope>NUCLEOTIDE SEQUENCE</scope>
    <source>
        <strain evidence="2">1001283st1_G1_1001283B150217_161031</strain>
    </source>
</reference>
<dbReference type="InterPro" id="IPR021124">
    <property type="entry name" value="CRISPR-assoc_prot_Cas5"/>
</dbReference>
<dbReference type="AlphaFoldDB" id="A0AAW6CXH7"/>
<accession>A0AAW6CXH7</accession>
<proteinExistence type="predicted"/>
<comment type="caution">
    <text evidence="2">The sequence shown here is derived from an EMBL/GenBank/DDBJ whole genome shotgun (WGS) entry which is preliminary data.</text>
</comment>
<dbReference type="InterPro" id="IPR010155">
    <property type="entry name" value="CRISPR-assoc_prot_Cas5d"/>
</dbReference>
<evidence type="ECO:0000256" key="1">
    <source>
        <dbReference type="ARBA" id="ARBA00023118"/>
    </source>
</evidence>
<sequence length="272" mass="31829">MQNTGKSESTSPKIKEVRILSKTKHDNIVEFKVSGDFALFADVLTRPGGEKFSYPIPTYEALKGILMSIYWKPTIIWVIDECRVMNKISMERKGIRPIKYGGGNDLSYYTYLKDVEYRVRAHFEWNDNRPELEKDRNENKHHNIAKRMIQRGGRRDIFLGTRECMGYVEPCSYDEGVSYYQGTEIPYGFMYHGITYADEAEREEDKGKLTVRFWRPVMKDGVIKFDRPNDIPESQKRHIRDMKIKPFDKDLDNFSGLEEFDFIGGGDDIELD</sequence>
<dbReference type="InterPro" id="IPR013422">
    <property type="entry name" value="CRISPR-assoc_prot_Cas5_N"/>
</dbReference>
<evidence type="ECO:0000313" key="2">
    <source>
        <dbReference type="EMBL" id="MDB8002648.1"/>
    </source>
</evidence>
<dbReference type="GO" id="GO:0043571">
    <property type="term" value="P:maintenance of CRISPR repeat elements"/>
    <property type="evidence" value="ECO:0007669"/>
    <property type="project" value="InterPro"/>
</dbReference>
<dbReference type="Gene3D" id="3.30.70.2660">
    <property type="match status" value="1"/>
</dbReference>
<organism evidence="2 3">
    <name type="scientific">[Eubacterium] siraeum</name>
    <dbReference type="NCBI Taxonomy" id="39492"/>
    <lineage>
        <taxon>Bacteria</taxon>
        <taxon>Bacillati</taxon>
        <taxon>Bacillota</taxon>
        <taxon>Clostridia</taxon>
        <taxon>Eubacteriales</taxon>
        <taxon>Oscillospiraceae</taxon>
        <taxon>Oscillospiraceae incertae sedis</taxon>
    </lineage>
</organism>
<dbReference type="NCBIfam" id="TIGR01876">
    <property type="entry name" value="cas_Cas5d"/>
    <property type="match status" value="1"/>
</dbReference>
<dbReference type="Proteomes" id="UP001210809">
    <property type="component" value="Unassembled WGS sequence"/>
</dbReference>
<protein>
    <submittedName>
        <fullName evidence="2">Type I-C CRISPR-associated protein Cas5c</fullName>
    </submittedName>
</protein>
<dbReference type="GO" id="GO:0051607">
    <property type="term" value="P:defense response to virus"/>
    <property type="evidence" value="ECO:0007669"/>
    <property type="project" value="UniProtKB-KW"/>
</dbReference>
<dbReference type="EMBL" id="JAQLXW010000001">
    <property type="protein sequence ID" value="MDB8002648.1"/>
    <property type="molecule type" value="Genomic_DNA"/>
</dbReference>